<dbReference type="CDD" id="cd07731">
    <property type="entry name" value="ComA-like_MBL-fold"/>
    <property type="match status" value="1"/>
</dbReference>
<feature type="transmembrane region" description="Helical" evidence="6">
    <location>
        <begin position="227"/>
        <end position="244"/>
    </location>
</feature>
<dbReference type="SMART" id="SM00849">
    <property type="entry name" value="Lactamase_B"/>
    <property type="match status" value="1"/>
</dbReference>
<sequence>MHGNVLRYQTETLFQAGQDITIIADVDSLFKPINFGFQGIVVVRSINGEALTKINQPKIRLSSPVLLKLGERISARVRVKPIYGLMNSTGFDAEQYALTQGITGSGTMDRKRSFFIVSQHSVRAQLIDSVRDKTHQLEHQAMVLALMFGVREGISAQSWLKLKQSGLSHLVAISGLHVGIAFGIGWLLGFTLLRVHSLFLHAPMLVGLVVAFSYAWLAGFSIPTQRAVIMCFLVCVFTQLSGRVPNSLKWLLVLCALLTLAPFSVVSPSLWMSMSAVGIIFLYQTKSKSRATLFGQTIEAQLYLVVVMMPLVIYLFHGLSFGAVVYNLIFVPWFTLVVIPLVFLSFICQLLAPWIELPWWVLEYSLKPVNWAMEYSHWTWFDMSNQSLLWLVTSTAVITMCRMVAKQYVCLIAYCASLSLITWREPPLWRITVLDVGHGLSVIVQQDDRAFIYDTGAAWPTSSIAEQIITPTMIARGISDLDYLAISHFDNDHAGGVEALKERWAPKVTLTSQTGYSLTPCIKGRSWQWDGITIEALWPPTTAARAYNPHSCVFKLVHKASPTTLLLAGDIEAIAEWILVRDGQKLDSDILIVPHHGSKTSSVPAFVKAVNPEVAVASLAKGGRWQLPDENVVTNYQKTGAKWMDTGQYGQIVFDIYPRRYQVTALREIKGKTWYRQMLRNGVE</sequence>
<proteinExistence type="predicted"/>
<keyword evidence="4 6" id="KW-1133">Transmembrane helix</keyword>
<dbReference type="EMBL" id="LLEI02000032">
    <property type="protein sequence ID" value="OAJ94154.1"/>
    <property type="molecule type" value="Genomic_DNA"/>
</dbReference>
<dbReference type="InterPro" id="IPR036866">
    <property type="entry name" value="RibonucZ/Hydroxyglut_hydro"/>
</dbReference>
<dbReference type="GO" id="GO:0030420">
    <property type="term" value="P:establishment of competence for transformation"/>
    <property type="evidence" value="ECO:0007669"/>
    <property type="project" value="InterPro"/>
</dbReference>
<comment type="caution">
    <text evidence="8">The sequence shown here is derived from an EMBL/GenBank/DDBJ whole genome shotgun (WGS) entry which is preliminary data.</text>
</comment>
<organism evidence="8 9">
    <name type="scientific">Vibrio bivalvicida</name>
    <dbReference type="NCBI Taxonomy" id="1276888"/>
    <lineage>
        <taxon>Bacteria</taxon>
        <taxon>Pseudomonadati</taxon>
        <taxon>Pseudomonadota</taxon>
        <taxon>Gammaproteobacteria</taxon>
        <taxon>Vibrionales</taxon>
        <taxon>Vibrionaceae</taxon>
        <taxon>Vibrio</taxon>
        <taxon>Vibrio oreintalis group</taxon>
    </lineage>
</organism>
<feature type="transmembrane region" description="Helical" evidence="6">
    <location>
        <begin position="330"/>
        <end position="352"/>
    </location>
</feature>
<dbReference type="InterPro" id="IPR004477">
    <property type="entry name" value="ComEC_N"/>
</dbReference>
<dbReference type="InterPro" id="IPR004797">
    <property type="entry name" value="Competence_ComEC/Rec2"/>
</dbReference>
<evidence type="ECO:0000313" key="9">
    <source>
        <dbReference type="Proteomes" id="UP000078406"/>
    </source>
</evidence>
<evidence type="ECO:0000259" key="7">
    <source>
        <dbReference type="SMART" id="SM00849"/>
    </source>
</evidence>
<feature type="transmembrane region" description="Helical" evidence="6">
    <location>
        <begin position="303"/>
        <end position="324"/>
    </location>
</feature>
<reference evidence="8 9" key="1">
    <citation type="journal article" date="2016" name="Syst. Appl. Microbiol.">
        <title>Vibrio bivalvicida sp. nov., a novel larval pathogen for bivalve molluscs reared in a hatchery.</title>
        <authorList>
            <person name="Dubert J."/>
            <person name="Romalde J.L."/>
            <person name="Prado S."/>
            <person name="Barja J.L."/>
        </authorList>
    </citation>
    <scope>NUCLEOTIDE SEQUENCE [LARGE SCALE GENOMIC DNA]</scope>
    <source>
        <strain evidence="8 9">605</strain>
    </source>
</reference>
<evidence type="ECO:0000256" key="2">
    <source>
        <dbReference type="ARBA" id="ARBA00022475"/>
    </source>
</evidence>
<evidence type="ECO:0000256" key="1">
    <source>
        <dbReference type="ARBA" id="ARBA00004651"/>
    </source>
</evidence>
<dbReference type="GO" id="GO:0005886">
    <property type="term" value="C:plasma membrane"/>
    <property type="evidence" value="ECO:0007669"/>
    <property type="project" value="UniProtKB-SubCell"/>
</dbReference>
<evidence type="ECO:0000256" key="4">
    <source>
        <dbReference type="ARBA" id="ARBA00022989"/>
    </source>
</evidence>
<keyword evidence="5 6" id="KW-0472">Membrane</keyword>
<keyword evidence="3 6" id="KW-0812">Transmembrane</keyword>
<dbReference type="Pfam" id="PF00753">
    <property type="entry name" value="Lactamase_B"/>
    <property type="match status" value="1"/>
</dbReference>
<keyword evidence="2" id="KW-1003">Cell membrane</keyword>
<protein>
    <submittedName>
        <fullName evidence="8">Histidine kinase</fullName>
    </submittedName>
</protein>
<feature type="transmembrane region" description="Helical" evidence="6">
    <location>
        <begin position="250"/>
        <end position="283"/>
    </location>
</feature>
<evidence type="ECO:0000256" key="5">
    <source>
        <dbReference type="ARBA" id="ARBA00023136"/>
    </source>
</evidence>
<evidence type="ECO:0000313" key="8">
    <source>
        <dbReference type="EMBL" id="OAJ94154.1"/>
    </source>
</evidence>
<gene>
    <name evidence="8" type="ORF">APB76_11150</name>
</gene>
<feature type="transmembrane region" description="Helical" evidence="6">
    <location>
        <begin position="198"/>
        <end position="220"/>
    </location>
</feature>
<dbReference type="Pfam" id="PF03772">
    <property type="entry name" value="Competence"/>
    <property type="match status" value="1"/>
</dbReference>
<dbReference type="AlphaFoldDB" id="A0A177XZX3"/>
<dbReference type="InterPro" id="IPR001279">
    <property type="entry name" value="Metallo-B-lactamas"/>
</dbReference>
<feature type="domain" description="Metallo-beta-lactamase" evidence="7">
    <location>
        <begin position="438"/>
        <end position="621"/>
    </location>
</feature>
<dbReference type="Gene3D" id="3.60.15.10">
    <property type="entry name" value="Ribonuclease Z/Hydroxyacylglutathione hydrolase-like"/>
    <property type="match status" value="1"/>
</dbReference>
<dbReference type="GO" id="GO:0016301">
    <property type="term" value="F:kinase activity"/>
    <property type="evidence" value="ECO:0007669"/>
    <property type="project" value="UniProtKB-KW"/>
</dbReference>
<feature type="transmembrane region" description="Helical" evidence="6">
    <location>
        <begin position="170"/>
        <end position="192"/>
    </location>
</feature>
<evidence type="ECO:0000256" key="6">
    <source>
        <dbReference type="SAM" id="Phobius"/>
    </source>
</evidence>
<name>A0A177XZX3_9VIBR</name>
<dbReference type="Proteomes" id="UP000078406">
    <property type="component" value="Unassembled WGS sequence"/>
</dbReference>
<comment type="subcellular location">
    <subcellularLocation>
        <location evidence="1">Cell membrane</location>
        <topology evidence="1">Multi-pass membrane protein</topology>
    </subcellularLocation>
</comment>
<dbReference type="SUPFAM" id="SSF56281">
    <property type="entry name" value="Metallo-hydrolase/oxidoreductase"/>
    <property type="match status" value="1"/>
</dbReference>
<dbReference type="NCBIfam" id="TIGR00361">
    <property type="entry name" value="ComEC_Rec2"/>
    <property type="match status" value="1"/>
</dbReference>
<keyword evidence="8" id="KW-0418">Kinase</keyword>
<dbReference type="InterPro" id="IPR052159">
    <property type="entry name" value="Competence_DNA_uptake"/>
</dbReference>
<dbReference type="PANTHER" id="PTHR30619">
    <property type="entry name" value="DNA INTERNALIZATION/COMPETENCE PROTEIN COMEC/REC2"/>
    <property type="match status" value="1"/>
</dbReference>
<dbReference type="NCBIfam" id="TIGR00360">
    <property type="entry name" value="ComEC_N-term"/>
    <property type="match status" value="1"/>
</dbReference>
<dbReference type="InterPro" id="IPR035681">
    <property type="entry name" value="ComA-like_MBL"/>
</dbReference>
<keyword evidence="8" id="KW-0808">Transferase</keyword>
<dbReference type="PANTHER" id="PTHR30619:SF1">
    <property type="entry name" value="RECOMBINATION PROTEIN 2"/>
    <property type="match status" value="1"/>
</dbReference>
<accession>A0A177XZX3</accession>
<evidence type="ECO:0000256" key="3">
    <source>
        <dbReference type="ARBA" id="ARBA00022692"/>
    </source>
</evidence>